<dbReference type="Proteomes" id="UP001611251">
    <property type="component" value="Unassembled WGS sequence"/>
</dbReference>
<name>A0ABW7Q039_9GAMM</name>
<evidence type="ECO:0000313" key="3">
    <source>
        <dbReference type="EMBL" id="MFH8135946.1"/>
    </source>
</evidence>
<reference evidence="3 4" key="1">
    <citation type="submission" date="2024-08" db="EMBL/GenBank/DDBJ databases">
        <title>Pantoea ronii - a newly identified human opportunistic pathogen.</title>
        <authorList>
            <person name="Keidar-Friedman D."/>
            <person name="Sorek N."/>
            <person name="Leshin-Carmel D."/>
            <person name="Tsur A."/>
            <person name="Amsalem M."/>
            <person name="Tolkach D."/>
            <person name="Brosh-Nissimov T."/>
        </authorList>
    </citation>
    <scope>NUCLEOTIDE SEQUENCE [LARGE SCALE GENOMIC DNA]</scope>
    <source>
        <strain evidence="3 4">AA23256</strain>
    </source>
</reference>
<evidence type="ECO:0000256" key="2">
    <source>
        <dbReference type="SAM" id="SignalP"/>
    </source>
</evidence>
<protein>
    <recommendedName>
        <fullName evidence="5">Lipoprotein</fullName>
    </recommendedName>
</protein>
<evidence type="ECO:0000313" key="4">
    <source>
        <dbReference type="Proteomes" id="UP001611251"/>
    </source>
</evidence>
<feature type="compositionally biased region" description="Low complexity" evidence="1">
    <location>
        <begin position="31"/>
        <end position="42"/>
    </location>
</feature>
<dbReference type="PROSITE" id="PS51257">
    <property type="entry name" value="PROKAR_LIPOPROTEIN"/>
    <property type="match status" value="1"/>
</dbReference>
<dbReference type="RefSeq" id="WP_397217256.1">
    <property type="nucleotide sequence ID" value="NZ_JBGFSN010000008.1"/>
</dbReference>
<accession>A0ABW7Q039</accession>
<feature type="region of interest" description="Disordered" evidence="1">
    <location>
        <begin position="29"/>
        <end position="62"/>
    </location>
</feature>
<feature type="signal peptide" evidence="2">
    <location>
        <begin position="1"/>
        <end position="16"/>
    </location>
</feature>
<dbReference type="EMBL" id="JBGFSN010000008">
    <property type="protein sequence ID" value="MFH8135946.1"/>
    <property type="molecule type" value="Genomic_DNA"/>
</dbReference>
<organism evidence="3 4">
    <name type="scientific">Pantoea osteomyelitidis</name>
    <dbReference type="NCBI Taxonomy" id="3230026"/>
    <lineage>
        <taxon>Bacteria</taxon>
        <taxon>Pseudomonadati</taxon>
        <taxon>Pseudomonadota</taxon>
        <taxon>Gammaproteobacteria</taxon>
        <taxon>Enterobacterales</taxon>
        <taxon>Erwiniaceae</taxon>
        <taxon>Pantoea</taxon>
    </lineage>
</organism>
<sequence length="153" mass="17198">MHKFAGIIIVSLFALAGCVPKKNTPSAITHASQAQQSSVTAQPESSQDDVESQQAEAAESRDMDYRAFSSNAEYIQQCRKELDAIRLYNPASYNSYLAEFQKVGKETQKYLAVKNAIGSDINNLVMPHYQFQIRELCFRVKTRLAQLMISQVK</sequence>
<evidence type="ECO:0000256" key="1">
    <source>
        <dbReference type="SAM" id="MobiDB-lite"/>
    </source>
</evidence>
<gene>
    <name evidence="3" type="ORF">ABU178_17465</name>
</gene>
<keyword evidence="4" id="KW-1185">Reference proteome</keyword>
<comment type="caution">
    <text evidence="3">The sequence shown here is derived from an EMBL/GenBank/DDBJ whole genome shotgun (WGS) entry which is preliminary data.</text>
</comment>
<keyword evidence="2" id="KW-0732">Signal</keyword>
<evidence type="ECO:0008006" key="5">
    <source>
        <dbReference type="Google" id="ProtNLM"/>
    </source>
</evidence>
<feature type="chain" id="PRO_5046048691" description="Lipoprotein" evidence="2">
    <location>
        <begin position="17"/>
        <end position="153"/>
    </location>
</feature>
<proteinExistence type="predicted"/>